<dbReference type="EC" id="1.17.99.6" evidence="4 17"/>
<evidence type="ECO:0000256" key="14">
    <source>
        <dbReference type="ARBA" id="ARBA00023284"/>
    </source>
</evidence>
<evidence type="ECO:0000256" key="8">
    <source>
        <dbReference type="ARBA" id="ARBA00022723"/>
    </source>
</evidence>
<keyword evidence="7 17" id="KW-0819">tRNA processing</keyword>
<evidence type="ECO:0000256" key="18">
    <source>
        <dbReference type="SAM" id="MobiDB-lite"/>
    </source>
</evidence>
<proteinExistence type="inferred from homology"/>
<feature type="disulfide bond" description="Redox-active" evidence="17">
    <location>
        <begin position="167"/>
        <end position="169"/>
    </location>
</feature>
<comment type="pathway">
    <text evidence="2 17">tRNA modification; tRNA-queuosine biosynthesis.</text>
</comment>
<feature type="binding site" evidence="17">
    <location>
        <position position="87"/>
    </location>
    <ligand>
        <name>[4Fe-4S] cluster</name>
        <dbReference type="ChEBI" id="CHEBI:49883"/>
    </ligand>
</feature>
<evidence type="ECO:0000256" key="17">
    <source>
        <dbReference type="HAMAP-Rule" id="MF_02089"/>
    </source>
</evidence>
<dbReference type="RefSeq" id="WP_304122682.1">
    <property type="nucleotide sequence ID" value="NZ_DYZA01000167.1"/>
</dbReference>
<comment type="similarity">
    <text evidence="3 17">Belongs to the QueH family.</text>
</comment>
<evidence type="ECO:0000256" key="4">
    <source>
        <dbReference type="ARBA" id="ARBA00012622"/>
    </source>
</evidence>
<feature type="binding site" evidence="17">
    <location>
        <position position="90"/>
    </location>
    <ligand>
        <name>[4Fe-4S] cluster</name>
        <dbReference type="ChEBI" id="CHEBI:49883"/>
    </ligand>
</feature>
<dbReference type="PANTHER" id="PTHR36701">
    <property type="entry name" value="EPOXYQUEUOSINE REDUCTASE QUEH"/>
    <property type="match status" value="1"/>
</dbReference>
<evidence type="ECO:0000256" key="5">
    <source>
        <dbReference type="ARBA" id="ARBA00016895"/>
    </source>
</evidence>
<dbReference type="Proteomes" id="UP000698963">
    <property type="component" value="Unassembled WGS sequence"/>
</dbReference>
<reference evidence="19" key="2">
    <citation type="submission" date="2021-09" db="EMBL/GenBank/DDBJ databases">
        <authorList>
            <person name="Gilroy R."/>
        </authorList>
    </citation>
    <scope>NUCLEOTIDE SEQUENCE</scope>
    <source>
        <strain evidence="19">ChiGjej2B2-19336</strain>
    </source>
</reference>
<dbReference type="GO" id="GO:0052693">
    <property type="term" value="F:epoxyqueuosine reductase activity"/>
    <property type="evidence" value="ECO:0007669"/>
    <property type="project" value="UniProtKB-UniRule"/>
</dbReference>
<reference evidence="19" key="1">
    <citation type="journal article" date="2021" name="PeerJ">
        <title>Extensive microbial diversity within the chicken gut microbiome revealed by metagenomics and culture.</title>
        <authorList>
            <person name="Gilroy R."/>
            <person name="Ravi A."/>
            <person name="Getino M."/>
            <person name="Pursley I."/>
            <person name="Horton D.L."/>
            <person name="Alikhan N.F."/>
            <person name="Baker D."/>
            <person name="Gharbi K."/>
            <person name="Hall N."/>
            <person name="Watson M."/>
            <person name="Adriaenssens E.M."/>
            <person name="Foster-Nyarko E."/>
            <person name="Jarju S."/>
            <person name="Secka A."/>
            <person name="Antonio M."/>
            <person name="Oren A."/>
            <person name="Chaudhuri R.R."/>
            <person name="La Ragione R."/>
            <person name="Hildebrand F."/>
            <person name="Pallen M.J."/>
        </authorList>
    </citation>
    <scope>NUCLEOTIDE SEQUENCE</scope>
    <source>
        <strain evidence="19">ChiGjej2B2-19336</strain>
    </source>
</reference>
<feature type="binding site" evidence="17">
    <location>
        <position position="10"/>
    </location>
    <ligand>
        <name>[4Fe-4S] cluster</name>
        <dbReference type="ChEBI" id="CHEBI:49883"/>
    </ligand>
</feature>
<evidence type="ECO:0000256" key="11">
    <source>
        <dbReference type="ARBA" id="ARBA00023004"/>
    </source>
</evidence>
<accession>A0A921DT30</accession>
<sequence length="229" mass="26330">MPRILLHVCCGPCSLMPVVHLRDEGFEPTAFFFNPNIHPADEWKKRRDAMREVSAKLSVPLLEEGDPENPGLWVRALGGITREGERCPLCYRPRMERSALLAAEKGFDAFTSSLLYSRYQHHESIIAEAQRAAALAGATFLYRDFRPWWWDGINLSKELGIYRQKWCGCILSMKEALRQQKEAAERKAAQKAERAARLAREEAERRKKKEALAEKATEKKERRGKKVYA</sequence>
<evidence type="ECO:0000256" key="9">
    <source>
        <dbReference type="ARBA" id="ARBA00022785"/>
    </source>
</evidence>
<keyword evidence="6 17" id="KW-0004">4Fe-4S</keyword>
<evidence type="ECO:0000256" key="12">
    <source>
        <dbReference type="ARBA" id="ARBA00023014"/>
    </source>
</evidence>
<evidence type="ECO:0000256" key="3">
    <source>
        <dbReference type="ARBA" id="ARBA00008207"/>
    </source>
</evidence>
<keyword evidence="9 17" id="KW-0671">Queuosine biosynthesis</keyword>
<gene>
    <name evidence="17" type="primary">queH</name>
    <name evidence="19" type="ORF">K8W16_08335</name>
</gene>
<feature type="region of interest" description="Disordered" evidence="18">
    <location>
        <begin position="182"/>
        <end position="229"/>
    </location>
</feature>
<dbReference type="InterPro" id="IPR003828">
    <property type="entry name" value="QueH"/>
</dbReference>
<keyword evidence="13 17" id="KW-1015">Disulfide bond</keyword>
<keyword evidence="11 17" id="KW-0408">Iron</keyword>
<dbReference type="GO" id="GO:0051539">
    <property type="term" value="F:4 iron, 4 sulfur cluster binding"/>
    <property type="evidence" value="ECO:0007669"/>
    <property type="project" value="UniProtKB-UniRule"/>
</dbReference>
<protein>
    <recommendedName>
        <fullName evidence="5 17">Epoxyqueuosine reductase QueH</fullName>
        <ecNumber evidence="4 17">1.17.99.6</ecNumber>
    </recommendedName>
    <alternativeName>
        <fullName evidence="15 17">Queuosine biosynthesis protein QueH</fullName>
    </alternativeName>
</protein>
<evidence type="ECO:0000256" key="13">
    <source>
        <dbReference type="ARBA" id="ARBA00023157"/>
    </source>
</evidence>
<keyword evidence="14 17" id="KW-0676">Redox-active center</keyword>
<evidence type="ECO:0000256" key="1">
    <source>
        <dbReference type="ARBA" id="ARBA00002268"/>
    </source>
</evidence>
<keyword evidence="10 17" id="KW-0560">Oxidoreductase</keyword>
<dbReference type="EMBL" id="DYZA01000167">
    <property type="protein sequence ID" value="HJD97637.1"/>
    <property type="molecule type" value="Genomic_DNA"/>
</dbReference>
<dbReference type="HAMAP" id="MF_02089">
    <property type="entry name" value="QueH"/>
    <property type="match status" value="1"/>
</dbReference>
<feature type="binding site" evidence="17">
    <location>
        <position position="9"/>
    </location>
    <ligand>
        <name>[4Fe-4S] cluster</name>
        <dbReference type="ChEBI" id="CHEBI:49883"/>
    </ligand>
</feature>
<evidence type="ECO:0000256" key="10">
    <source>
        <dbReference type="ARBA" id="ARBA00023002"/>
    </source>
</evidence>
<keyword evidence="12 17" id="KW-0411">Iron-sulfur</keyword>
<evidence type="ECO:0000256" key="15">
    <source>
        <dbReference type="ARBA" id="ARBA00031446"/>
    </source>
</evidence>
<comment type="caution">
    <text evidence="19">The sequence shown here is derived from an EMBL/GenBank/DDBJ whole genome shotgun (WGS) entry which is preliminary data.</text>
</comment>
<dbReference type="PANTHER" id="PTHR36701:SF1">
    <property type="entry name" value="EPOXYQUEUOSINE REDUCTASE QUEH"/>
    <property type="match status" value="1"/>
</dbReference>
<evidence type="ECO:0000256" key="7">
    <source>
        <dbReference type="ARBA" id="ARBA00022694"/>
    </source>
</evidence>
<comment type="catalytic activity">
    <reaction evidence="16 17">
        <text>epoxyqueuosine(34) in tRNA + AH2 = queuosine(34) in tRNA + A + H2O</text>
        <dbReference type="Rhea" id="RHEA:32159"/>
        <dbReference type="Rhea" id="RHEA-COMP:18571"/>
        <dbReference type="Rhea" id="RHEA-COMP:18582"/>
        <dbReference type="ChEBI" id="CHEBI:13193"/>
        <dbReference type="ChEBI" id="CHEBI:15377"/>
        <dbReference type="ChEBI" id="CHEBI:17499"/>
        <dbReference type="ChEBI" id="CHEBI:194431"/>
        <dbReference type="ChEBI" id="CHEBI:194443"/>
        <dbReference type="EC" id="1.17.99.6"/>
    </reaction>
</comment>
<evidence type="ECO:0000256" key="2">
    <source>
        <dbReference type="ARBA" id="ARBA00004691"/>
    </source>
</evidence>
<organism evidence="19 20">
    <name type="scientific">Mailhella massiliensis</name>
    <dbReference type="NCBI Taxonomy" id="1903261"/>
    <lineage>
        <taxon>Bacteria</taxon>
        <taxon>Pseudomonadati</taxon>
        <taxon>Thermodesulfobacteriota</taxon>
        <taxon>Desulfovibrionia</taxon>
        <taxon>Desulfovibrionales</taxon>
        <taxon>Desulfovibrionaceae</taxon>
        <taxon>Mailhella</taxon>
    </lineage>
</organism>
<evidence type="ECO:0000313" key="20">
    <source>
        <dbReference type="Proteomes" id="UP000698963"/>
    </source>
</evidence>
<evidence type="ECO:0000256" key="6">
    <source>
        <dbReference type="ARBA" id="ARBA00022485"/>
    </source>
</evidence>
<comment type="function">
    <text evidence="1 17">Catalyzes the conversion of epoxyqueuosine (oQ) to queuosine (Q), which is a hypermodified base found in the wobble positions of tRNA(Asp), tRNA(Asn), tRNA(His) and tRNA(Tyr).</text>
</comment>
<dbReference type="GO" id="GO:0008616">
    <property type="term" value="P:tRNA queuosine(34) biosynthetic process"/>
    <property type="evidence" value="ECO:0007669"/>
    <property type="project" value="UniProtKB-UniRule"/>
</dbReference>
<dbReference type="GO" id="GO:0046872">
    <property type="term" value="F:metal ion binding"/>
    <property type="evidence" value="ECO:0007669"/>
    <property type="project" value="UniProtKB-KW"/>
</dbReference>
<feature type="compositionally biased region" description="Basic and acidic residues" evidence="18">
    <location>
        <begin position="182"/>
        <end position="221"/>
    </location>
</feature>
<dbReference type="Pfam" id="PF02677">
    <property type="entry name" value="QueH"/>
    <property type="match status" value="1"/>
</dbReference>
<name>A0A921DT30_9BACT</name>
<keyword evidence="8 17" id="KW-0479">Metal-binding</keyword>
<evidence type="ECO:0000256" key="16">
    <source>
        <dbReference type="ARBA" id="ARBA00047415"/>
    </source>
</evidence>
<dbReference type="AlphaFoldDB" id="A0A921DT30"/>
<evidence type="ECO:0000313" key="19">
    <source>
        <dbReference type="EMBL" id="HJD97637.1"/>
    </source>
</evidence>